<accession>A0ABV7UIU6</accession>
<dbReference type="InterPro" id="IPR025582">
    <property type="entry name" value="YARHG_dom"/>
</dbReference>
<organism evidence="2 3">
    <name type="scientific">Camelimonas fluminis</name>
    <dbReference type="NCBI Taxonomy" id="1576911"/>
    <lineage>
        <taxon>Bacteria</taxon>
        <taxon>Pseudomonadati</taxon>
        <taxon>Pseudomonadota</taxon>
        <taxon>Alphaproteobacteria</taxon>
        <taxon>Hyphomicrobiales</taxon>
        <taxon>Chelatococcaceae</taxon>
        <taxon>Camelimonas</taxon>
    </lineage>
</organism>
<dbReference type="RefSeq" id="WP_191319024.1">
    <property type="nucleotide sequence ID" value="NZ_BNCG01000005.1"/>
</dbReference>
<sequence>MATLGLESGLRPGLVVALAAWLAPALAAANGLAAHPAISAAARTPALPVQGGACAGLWMERNEIYKGAGYCFKTRRAITTFGNAGCQYDNEADVPLSHVQRMRINEIRAAERGLGCTP</sequence>
<evidence type="ECO:0000313" key="2">
    <source>
        <dbReference type="EMBL" id="MFC3638626.1"/>
    </source>
</evidence>
<dbReference type="Pfam" id="PF13308">
    <property type="entry name" value="YARHG"/>
    <property type="match status" value="1"/>
</dbReference>
<reference evidence="3" key="1">
    <citation type="journal article" date="2019" name="Int. J. Syst. Evol. Microbiol.">
        <title>The Global Catalogue of Microorganisms (GCM) 10K type strain sequencing project: providing services to taxonomists for standard genome sequencing and annotation.</title>
        <authorList>
            <consortium name="The Broad Institute Genomics Platform"/>
            <consortium name="The Broad Institute Genome Sequencing Center for Infectious Disease"/>
            <person name="Wu L."/>
            <person name="Ma J."/>
        </authorList>
    </citation>
    <scope>NUCLEOTIDE SEQUENCE [LARGE SCALE GENOMIC DNA]</scope>
    <source>
        <strain evidence="3">KCTC 42282</strain>
    </source>
</reference>
<feature type="domain" description="YARHG" evidence="1">
    <location>
        <begin position="31"/>
        <end position="112"/>
    </location>
</feature>
<proteinExistence type="predicted"/>
<gene>
    <name evidence="2" type="ORF">ACFONL_14865</name>
</gene>
<name>A0ABV7UIU6_9HYPH</name>
<dbReference type="EMBL" id="JBHRYC010000075">
    <property type="protein sequence ID" value="MFC3638626.1"/>
    <property type="molecule type" value="Genomic_DNA"/>
</dbReference>
<evidence type="ECO:0000259" key="1">
    <source>
        <dbReference type="SMART" id="SM01324"/>
    </source>
</evidence>
<dbReference type="Proteomes" id="UP001595704">
    <property type="component" value="Unassembled WGS sequence"/>
</dbReference>
<evidence type="ECO:0000313" key="3">
    <source>
        <dbReference type="Proteomes" id="UP001595704"/>
    </source>
</evidence>
<keyword evidence="3" id="KW-1185">Reference proteome</keyword>
<comment type="caution">
    <text evidence="2">The sequence shown here is derived from an EMBL/GenBank/DDBJ whole genome shotgun (WGS) entry which is preliminary data.</text>
</comment>
<dbReference type="SMART" id="SM01324">
    <property type="entry name" value="YARHG"/>
    <property type="match status" value="1"/>
</dbReference>
<protein>
    <submittedName>
        <fullName evidence="2">YARHG domain-containing protein</fullName>
    </submittedName>
</protein>